<evidence type="ECO:0000313" key="13">
    <source>
        <dbReference type="Proteomes" id="UP000480684"/>
    </source>
</evidence>
<dbReference type="InterPro" id="IPR014216">
    <property type="entry name" value="ABC_transptr_CydD"/>
</dbReference>
<dbReference type="PANTHER" id="PTHR24221:SF590">
    <property type="entry name" value="COMPONENT LINKED WITH THE ASSEMBLY OF CYTOCHROME' TRANSPORT TRANSMEMBRANE ATP-BINDING PROTEIN ABC TRANSPORTER CYDD-RELATED"/>
    <property type="match status" value="1"/>
</dbReference>
<sequence>MTPSLFLKHESRVARTPLRVAALCSVVGAGLLVGQYALLASVMADVVFAAAGLDAVWPRLQMVLALVVGRAVLVWMGERAAVEAAAMAKSNVRTALLDHLLALGPVRLASEASGDLSALVVDGVEALEPYFARFLPAMVTATVIPLAILVVVVPLDWLSGVVLAVTAPLIPLFMVLIGKGAERLNQRQWARLARMSAHFLEVVQNLTTLKLFNASRREAEMVARVSEDYRLATMSVLRVAFLSALALEFFATVSIALVAVFIGFRLLAGTMEFQRGLFILLLAPEFYLPLRSLGAHYHARMEAIGAATRMVDILARPCPVVSGAQVFLPRMVAVELEGVRLTYDGGRVGLDDLDLRLEPGTTTALVGASGSGKSSVVSVVLGLVQPQAGRMLVAGRPLEEVGLENWRRRLAWVPQRPYLFRGTIADNIRLGFGGAGDDAVRAAASLVGADGFISALPDGYAHPVGERGGGLSGGQVRLIALARAALRDASVLVLDEPTASLDAEAEQLAGEAVRRLAQGRTVLVVAHRLATVTGADHIAVLEGGRVVEQGRHAQLLGMDGVYAALIRAGEVETP</sequence>
<evidence type="ECO:0000259" key="11">
    <source>
        <dbReference type="PROSITE" id="PS50929"/>
    </source>
</evidence>
<dbReference type="InterPro" id="IPR003593">
    <property type="entry name" value="AAA+_ATPase"/>
</dbReference>
<dbReference type="InterPro" id="IPR039421">
    <property type="entry name" value="Type_1_exporter"/>
</dbReference>
<dbReference type="PROSITE" id="PS50893">
    <property type="entry name" value="ABC_TRANSPORTER_2"/>
    <property type="match status" value="1"/>
</dbReference>
<keyword evidence="13" id="KW-1185">Reference proteome</keyword>
<feature type="transmembrane region" description="Helical" evidence="9">
    <location>
        <begin position="56"/>
        <end position="77"/>
    </location>
</feature>
<evidence type="ECO:0000256" key="2">
    <source>
        <dbReference type="ARBA" id="ARBA00022448"/>
    </source>
</evidence>
<dbReference type="GO" id="GO:0140359">
    <property type="term" value="F:ABC-type transporter activity"/>
    <property type="evidence" value="ECO:0007669"/>
    <property type="project" value="InterPro"/>
</dbReference>
<reference evidence="12 13" key="1">
    <citation type="submission" date="2020-02" db="EMBL/GenBank/DDBJ databases">
        <authorList>
            <person name="Dziuba M."/>
            <person name="Kuznetsov B."/>
            <person name="Mardanov A."/>
            <person name="Ravin N."/>
            <person name="Grouzdev D."/>
        </authorList>
    </citation>
    <scope>NUCLEOTIDE SEQUENCE [LARGE SCALE GENOMIC DNA]</scope>
    <source>
        <strain evidence="12 13">SpK</strain>
    </source>
</reference>
<evidence type="ECO:0000256" key="9">
    <source>
        <dbReference type="SAM" id="Phobius"/>
    </source>
</evidence>
<organism evidence="12 13">
    <name type="scientific">Magnetospirillum aberrantis SpK</name>
    <dbReference type="NCBI Taxonomy" id="908842"/>
    <lineage>
        <taxon>Bacteria</taxon>
        <taxon>Pseudomonadati</taxon>
        <taxon>Pseudomonadota</taxon>
        <taxon>Alphaproteobacteria</taxon>
        <taxon>Rhodospirillales</taxon>
        <taxon>Rhodospirillaceae</taxon>
        <taxon>Magnetospirillum</taxon>
    </lineage>
</organism>
<dbReference type="FunFam" id="3.40.50.300:FF:000299">
    <property type="entry name" value="ABC transporter ATP-binding protein/permease"/>
    <property type="match status" value="1"/>
</dbReference>
<keyword evidence="2" id="KW-0813">Transport</keyword>
<dbReference type="InterPro" id="IPR027417">
    <property type="entry name" value="P-loop_NTPase"/>
</dbReference>
<feature type="domain" description="ABC transporter" evidence="10">
    <location>
        <begin position="334"/>
        <end position="568"/>
    </location>
</feature>
<feature type="transmembrane region" description="Helical" evidence="9">
    <location>
        <begin position="239"/>
        <end position="267"/>
    </location>
</feature>
<evidence type="ECO:0000256" key="8">
    <source>
        <dbReference type="ARBA" id="ARBA00023136"/>
    </source>
</evidence>
<dbReference type="GO" id="GO:0005886">
    <property type="term" value="C:plasma membrane"/>
    <property type="evidence" value="ECO:0007669"/>
    <property type="project" value="UniProtKB-SubCell"/>
</dbReference>
<dbReference type="NCBIfam" id="TIGR02857">
    <property type="entry name" value="CydD"/>
    <property type="match status" value="1"/>
</dbReference>
<evidence type="ECO:0000256" key="4">
    <source>
        <dbReference type="ARBA" id="ARBA00022692"/>
    </source>
</evidence>
<gene>
    <name evidence="12" type="primary">cydD</name>
    <name evidence="12" type="ORF">G4223_10285</name>
</gene>
<keyword evidence="8 9" id="KW-0472">Membrane</keyword>
<evidence type="ECO:0000313" key="12">
    <source>
        <dbReference type="EMBL" id="NFV80496.1"/>
    </source>
</evidence>
<protein>
    <submittedName>
        <fullName evidence="12">Thiol reductant ABC exporter subunit CydD</fullName>
    </submittedName>
</protein>
<keyword evidence="4 9" id="KW-0812">Transmembrane</keyword>
<dbReference type="InterPro" id="IPR003439">
    <property type="entry name" value="ABC_transporter-like_ATP-bd"/>
</dbReference>
<comment type="subcellular location">
    <subcellularLocation>
        <location evidence="1">Cell membrane</location>
        <topology evidence="1">Multi-pass membrane protein</topology>
    </subcellularLocation>
</comment>
<dbReference type="Gene3D" id="3.40.50.300">
    <property type="entry name" value="P-loop containing nucleotide triphosphate hydrolases"/>
    <property type="match status" value="1"/>
</dbReference>
<dbReference type="Gene3D" id="1.20.1560.10">
    <property type="entry name" value="ABC transporter type 1, transmembrane domain"/>
    <property type="match status" value="1"/>
</dbReference>
<keyword evidence="3" id="KW-1003">Cell membrane</keyword>
<comment type="caution">
    <text evidence="12">The sequence shown here is derived from an EMBL/GenBank/DDBJ whole genome shotgun (WGS) entry which is preliminary data.</text>
</comment>
<dbReference type="GO" id="GO:0042883">
    <property type="term" value="P:cysteine transport"/>
    <property type="evidence" value="ECO:0007669"/>
    <property type="project" value="InterPro"/>
</dbReference>
<evidence type="ECO:0000256" key="7">
    <source>
        <dbReference type="ARBA" id="ARBA00022989"/>
    </source>
</evidence>
<dbReference type="AlphaFoldDB" id="A0A7C9QVR3"/>
<name>A0A7C9QVR3_9PROT</name>
<feature type="domain" description="ABC transmembrane type-1" evidence="11">
    <location>
        <begin position="20"/>
        <end position="302"/>
    </location>
</feature>
<dbReference type="RefSeq" id="WP_163678858.1">
    <property type="nucleotide sequence ID" value="NZ_JAAIYP010000037.1"/>
</dbReference>
<feature type="transmembrane region" description="Helical" evidence="9">
    <location>
        <begin position="130"/>
        <end position="151"/>
    </location>
</feature>
<evidence type="ECO:0000256" key="1">
    <source>
        <dbReference type="ARBA" id="ARBA00004651"/>
    </source>
</evidence>
<dbReference type="SUPFAM" id="SSF52540">
    <property type="entry name" value="P-loop containing nucleoside triphosphate hydrolases"/>
    <property type="match status" value="1"/>
</dbReference>
<feature type="transmembrane region" description="Helical" evidence="9">
    <location>
        <begin position="157"/>
        <end position="177"/>
    </location>
</feature>
<dbReference type="InterPro" id="IPR011527">
    <property type="entry name" value="ABC1_TM_dom"/>
</dbReference>
<keyword evidence="6" id="KW-0067">ATP-binding</keyword>
<dbReference type="Pfam" id="PF00005">
    <property type="entry name" value="ABC_tran"/>
    <property type="match status" value="1"/>
</dbReference>
<dbReference type="SUPFAM" id="SSF90123">
    <property type="entry name" value="ABC transporter transmembrane region"/>
    <property type="match status" value="1"/>
</dbReference>
<feature type="transmembrane region" description="Helical" evidence="9">
    <location>
        <begin position="20"/>
        <end position="44"/>
    </location>
</feature>
<dbReference type="Pfam" id="PF00664">
    <property type="entry name" value="ABC_membrane"/>
    <property type="match status" value="1"/>
</dbReference>
<evidence type="ECO:0000256" key="6">
    <source>
        <dbReference type="ARBA" id="ARBA00022840"/>
    </source>
</evidence>
<dbReference type="EMBL" id="JAAIYP010000037">
    <property type="protein sequence ID" value="NFV80496.1"/>
    <property type="molecule type" value="Genomic_DNA"/>
</dbReference>
<evidence type="ECO:0000256" key="5">
    <source>
        <dbReference type="ARBA" id="ARBA00022741"/>
    </source>
</evidence>
<accession>A0A7C9QVR3</accession>
<evidence type="ECO:0000256" key="3">
    <source>
        <dbReference type="ARBA" id="ARBA00022475"/>
    </source>
</evidence>
<keyword evidence="5" id="KW-0547">Nucleotide-binding</keyword>
<dbReference type="PANTHER" id="PTHR24221">
    <property type="entry name" value="ATP-BINDING CASSETTE SUB-FAMILY B"/>
    <property type="match status" value="1"/>
</dbReference>
<evidence type="ECO:0000259" key="10">
    <source>
        <dbReference type="PROSITE" id="PS50893"/>
    </source>
</evidence>
<proteinExistence type="predicted"/>
<dbReference type="Proteomes" id="UP000480684">
    <property type="component" value="Unassembled WGS sequence"/>
</dbReference>
<dbReference type="InterPro" id="IPR036640">
    <property type="entry name" value="ABC1_TM_sf"/>
</dbReference>
<dbReference type="PROSITE" id="PS50929">
    <property type="entry name" value="ABC_TM1F"/>
    <property type="match status" value="1"/>
</dbReference>
<dbReference type="GO" id="GO:0016887">
    <property type="term" value="F:ATP hydrolysis activity"/>
    <property type="evidence" value="ECO:0007669"/>
    <property type="project" value="InterPro"/>
</dbReference>
<dbReference type="CDD" id="cd18584">
    <property type="entry name" value="ABC_6TM_AarD_CydD"/>
    <property type="match status" value="1"/>
</dbReference>
<dbReference type="SMART" id="SM00382">
    <property type="entry name" value="AAA"/>
    <property type="match status" value="1"/>
</dbReference>
<dbReference type="GO" id="GO:0005524">
    <property type="term" value="F:ATP binding"/>
    <property type="evidence" value="ECO:0007669"/>
    <property type="project" value="UniProtKB-KW"/>
</dbReference>
<keyword evidence="7 9" id="KW-1133">Transmembrane helix</keyword>